<dbReference type="Pfam" id="PF12741">
    <property type="entry name" value="SusD-like"/>
    <property type="match status" value="1"/>
</dbReference>
<dbReference type="AlphaFoldDB" id="A0A5C6LKY5"/>
<dbReference type="InterPro" id="IPR024302">
    <property type="entry name" value="SusD-like"/>
</dbReference>
<sequence length="546" mass="60242">MKKMKRYYKKSMCVIAAAVLLGASACTKNFELYNTDNTGISPDDLKGDFNDVGAFLTRAQRSIINFSDGGDPNSYQLQQNLNADCYSGYFMSPNPFNGGQNNLSYSLISGWNGEPFKVGYLNIMSSVNRLRVNGVNTSYPAVWGIAQILQVAGMSRITDIYGPIPYSQVGTSKSAIPYDSQEDVYKRFFLELDSANINLRNQINHVTDSLPFDFAKFDLVYDGDFSRWLQFSNSLRLRLAMHIVKVAPAVAKEQAEKAMDPANGGLITSNTGNMKVKVAGSGFSNPLVFIALNWADIRIGASIQSYMTGYADPRISKYFDMSTDTTFSSRYQGIRIGSVGGNAAKGDYTGYSNLDVTGTNPSFTLTTPTQVMTAAEVYFLRAEASLRGWANAGGSVQTLYEQGINTSMEQWNVNAGTYVNDNTHKPAGFTDPKNSAANAPAPSEITVKWDDGALEAVKMERIITQKWIAMFPEGQEAWTEFRRTGYPKLFPVVNNFSGGVINSTTQIRRLPFPQNEYNTNNPEVQKAITLLNGPDNGATRVWWDVQ</sequence>
<accession>A0A5C6LKY5</accession>
<organism evidence="2 3">
    <name type="scientific">Chitinophaga pinensis</name>
    <dbReference type="NCBI Taxonomy" id="79329"/>
    <lineage>
        <taxon>Bacteria</taxon>
        <taxon>Pseudomonadati</taxon>
        <taxon>Bacteroidota</taxon>
        <taxon>Chitinophagia</taxon>
        <taxon>Chitinophagales</taxon>
        <taxon>Chitinophagaceae</taxon>
        <taxon>Chitinophaga</taxon>
    </lineage>
</organism>
<dbReference type="PROSITE" id="PS51257">
    <property type="entry name" value="PROKAR_LIPOPROTEIN"/>
    <property type="match status" value="1"/>
</dbReference>
<evidence type="ECO:0000313" key="2">
    <source>
        <dbReference type="EMBL" id="TWV96783.1"/>
    </source>
</evidence>
<feature type="chain" id="PRO_5023041840" evidence="1">
    <location>
        <begin position="26"/>
        <end position="546"/>
    </location>
</feature>
<keyword evidence="1" id="KW-0732">Signal</keyword>
<protein>
    <submittedName>
        <fullName evidence="2">SusD/RagB family nutrient-binding outer membrane lipoprotein</fullName>
    </submittedName>
</protein>
<dbReference type="SUPFAM" id="SSF48452">
    <property type="entry name" value="TPR-like"/>
    <property type="match status" value="1"/>
</dbReference>
<dbReference type="EMBL" id="VOHS01000033">
    <property type="protein sequence ID" value="TWV96783.1"/>
    <property type="molecule type" value="Genomic_DNA"/>
</dbReference>
<keyword evidence="3" id="KW-1185">Reference proteome</keyword>
<dbReference type="InterPro" id="IPR011990">
    <property type="entry name" value="TPR-like_helical_dom_sf"/>
</dbReference>
<feature type="signal peptide" evidence="1">
    <location>
        <begin position="1"/>
        <end position="25"/>
    </location>
</feature>
<dbReference type="Proteomes" id="UP000318815">
    <property type="component" value="Unassembled WGS sequence"/>
</dbReference>
<name>A0A5C6LKY5_9BACT</name>
<keyword evidence="2" id="KW-0449">Lipoprotein</keyword>
<dbReference type="Gene3D" id="1.25.40.390">
    <property type="match status" value="1"/>
</dbReference>
<comment type="caution">
    <text evidence="2">The sequence shown here is derived from an EMBL/GenBank/DDBJ whole genome shotgun (WGS) entry which is preliminary data.</text>
</comment>
<evidence type="ECO:0000313" key="3">
    <source>
        <dbReference type="Proteomes" id="UP000318815"/>
    </source>
</evidence>
<proteinExistence type="predicted"/>
<reference evidence="2 3" key="1">
    <citation type="submission" date="2019-08" db="EMBL/GenBank/DDBJ databases">
        <title>Whole genome sequencing of chitin degrading bacteria Chitinophaga pinensis YS16.</title>
        <authorList>
            <person name="Singh R.P."/>
            <person name="Manchanda G."/>
            <person name="Maurya I.K."/>
            <person name="Joshi N.K."/>
            <person name="Srivastava A.K."/>
        </authorList>
    </citation>
    <scope>NUCLEOTIDE SEQUENCE [LARGE SCALE GENOMIC DNA]</scope>
    <source>
        <strain evidence="2 3">YS-16</strain>
    </source>
</reference>
<evidence type="ECO:0000256" key="1">
    <source>
        <dbReference type="SAM" id="SignalP"/>
    </source>
</evidence>
<dbReference type="OrthoDB" id="843771at2"/>
<gene>
    <name evidence="2" type="ORF">FEF09_23080</name>
</gene>